<dbReference type="CDD" id="cd00077">
    <property type="entry name" value="HDc"/>
    <property type="match status" value="1"/>
</dbReference>
<evidence type="ECO:0000256" key="7">
    <source>
        <dbReference type="SAM" id="MobiDB-lite"/>
    </source>
</evidence>
<dbReference type="InterPro" id="IPR045600">
    <property type="entry name" value="RelA/SpoT_AH_RIS"/>
</dbReference>
<dbReference type="PROSITE" id="PS51880">
    <property type="entry name" value="TGS"/>
    <property type="match status" value="1"/>
</dbReference>
<dbReference type="CDD" id="cd01668">
    <property type="entry name" value="TGS_RSH"/>
    <property type="match status" value="1"/>
</dbReference>
<dbReference type="Pfam" id="PF13328">
    <property type="entry name" value="HD_4"/>
    <property type="match status" value="1"/>
</dbReference>
<dbReference type="PANTHER" id="PTHR21262">
    <property type="entry name" value="GUANOSINE-3',5'-BIS DIPHOSPHATE 3'-PYROPHOSPHOHYDROLASE"/>
    <property type="match status" value="1"/>
</dbReference>
<dbReference type="GO" id="GO:0003723">
    <property type="term" value="F:RNA binding"/>
    <property type="evidence" value="ECO:0007669"/>
    <property type="project" value="UniProtKB-KW"/>
</dbReference>
<dbReference type="Pfam" id="PF04607">
    <property type="entry name" value="RelA_SpoT"/>
    <property type="match status" value="1"/>
</dbReference>
<dbReference type="InterPro" id="IPR003607">
    <property type="entry name" value="HD/PDEase_dom"/>
</dbReference>
<dbReference type="InterPro" id="IPR004811">
    <property type="entry name" value="RelA/Spo_fam"/>
</dbReference>
<keyword evidence="3" id="KW-0547">Nucleotide-binding</keyword>
<feature type="domain" description="ACT" evidence="8">
    <location>
        <begin position="660"/>
        <end position="737"/>
    </location>
</feature>
<dbReference type="InterPro" id="IPR007685">
    <property type="entry name" value="RelA_SpoT"/>
</dbReference>
<dbReference type="FunFam" id="3.30.460.10:FF:000001">
    <property type="entry name" value="GTP pyrophosphokinase RelA"/>
    <property type="match status" value="1"/>
</dbReference>
<dbReference type="EMBL" id="JAUNQW010000001">
    <property type="protein sequence ID" value="MDO5456772.1"/>
    <property type="molecule type" value="Genomic_DNA"/>
</dbReference>
<evidence type="ECO:0000256" key="4">
    <source>
        <dbReference type="ARBA" id="ARBA00048244"/>
    </source>
</evidence>
<dbReference type="SMART" id="SM00471">
    <property type="entry name" value="HDc"/>
    <property type="match status" value="1"/>
</dbReference>
<protein>
    <recommendedName>
        <fullName evidence="2">GTP diphosphokinase</fullName>
        <ecNumber evidence="2">2.7.6.5</ecNumber>
    </recommendedName>
</protein>
<dbReference type="InterPro" id="IPR045865">
    <property type="entry name" value="ACT-like_dom_sf"/>
</dbReference>
<name>A0AA43UBN9_9LACT</name>
<keyword evidence="12" id="KW-1185">Reference proteome</keyword>
<dbReference type="GO" id="GO:0005525">
    <property type="term" value="F:GTP binding"/>
    <property type="evidence" value="ECO:0007669"/>
    <property type="project" value="UniProtKB-KW"/>
</dbReference>
<dbReference type="AlphaFoldDB" id="A0AA43UBN9"/>
<dbReference type="Gene3D" id="3.30.460.10">
    <property type="entry name" value="Beta Polymerase, domain 2"/>
    <property type="match status" value="1"/>
</dbReference>
<dbReference type="InterPro" id="IPR012676">
    <property type="entry name" value="TGS-like"/>
</dbReference>
<dbReference type="InterPro" id="IPR002912">
    <property type="entry name" value="ACT_dom"/>
</dbReference>
<evidence type="ECO:0000313" key="11">
    <source>
        <dbReference type="EMBL" id="MDO5456772.1"/>
    </source>
</evidence>
<dbReference type="Pfam" id="PF19296">
    <property type="entry name" value="RelA_AH_RIS"/>
    <property type="match status" value="1"/>
</dbReference>
<feature type="region of interest" description="Disordered" evidence="7">
    <location>
        <begin position="558"/>
        <end position="580"/>
    </location>
</feature>
<dbReference type="InterPro" id="IPR012675">
    <property type="entry name" value="Beta-grasp_dom_sf"/>
</dbReference>
<keyword evidence="3" id="KW-0342">GTP-binding</keyword>
<gene>
    <name evidence="11" type="ORF">Q4F26_00365</name>
</gene>
<dbReference type="Gene3D" id="3.10.20.30">
    <property type="match status" value="1"/>
</dbReference>
<comment type="catalytic activity">
    <reaction evidence="4">
        <text>GTP + ATP = guanosine 3'-diphosphate 5'-triphosphate + AMP</text>
        <dbReference type="Rhea" id="RHEA:22088"/>
        <dbReference type="ChEBI" id="CHEBI:30616"/>
        <dbReference type="ChEBI" id="CHEBI:37565"/>
        <dbReference type="ChEBI" id="CHEBI:142410"/>
        <dbReference type="ChEBI" id="CHEBI:456215"/>
        <dbReference type="EC" id="2.7.6.5"/>
    </reaction>
</comment>
<evidence type="ECO:0000256" key="1">
    <source>
        <dbReference type="ARBA" id="ARBA00004976"/>
    </source>
</evidence>
<dbReference type="InterPro" id="IPR043519">
    <property type="entry name" value="NT_sf"/>
</dbReference>
<dbReference type="SUPFAM" id="SSF81271">
    <property type="entry name" value="TGS-like"/>
    <property type="match status" value="1"/>
</dbReference>
<dbReference type="FunFam" id="3.10.20.30:FF:000002">
    <property type="entry name" value="GTP pyrophosphokinase (RelA/SpoT)"/>
    <property type="match status" value="1"/>
</dbReference>
<accession>A0AA43UBN9</accession>
<evidence type="ECO:0000313" key="12">
    <source>
        <dbReference type="Proteomes" id="UP001171751"/>
    </source>
</evidence>
<dbReference type="NCBIfam" id="TIGR00691">
    <property type="entry name" value="spoT_relA"/>
    <property type="match status" value="1"/>
</dbReference>
<dbReference type="EC" id="2.7.6.5" evidence="2"/>
<evidence type="ECO:0000256" key="5">
    <source>
        <dbReference type="PROSITE-ProRule" id="PRU00182"/>
    </source>
</evidence>
<dbReference type="CDD" id="cd05399">
    <property type="entry name" value="NT_Rel-Spo_like"/>
    <property type="match status" value="1"/>
</dbReference>
<dbReference type="PROSITE" id="PS51671">
    <property type="entry name" value="ACT"/>
    <property type="match status" value="1"/>
</dbReference>
<dbReference type="SUPFAM" id="SSF81301">
    <property type="entry name" value="Nucleotidyltransferase"/>
    <property type="match status" value="1"/>
</dbReference>
<proteinExistence type="inferred from homology"/>
<dbReference type="GO" id="GO:0008728">
    <property type="term" value="F:GTP diphosphokinase activity"/>
    <property type="evidence" value="ECO:0007669"/>
    <property type="project" value="UniProtKB-EC"/>
</dbReference>
<dbReference type="FunFam" id="1.10.3210.10:FF:000001">
    <property type="entry name" value="GTP pyrophosphokinase RelA"/>
    <property type="match status" value="1"/>
</dbReference>
<dbReference type="Gene3D" id="3.30.70.260">
    <property type="match status" value="1"/>
</dbReference>
<dbReference type="InterPro" id="IPR033655">
    <property type="entry name" value="TGS_RelA/SpoT"/>
</dbReference>
<feature type="domain" description="TGS" evidence="10">
    <location>
        <begin position="391"/>
        <end position="452"/>
    </location>
</feature>
<evidence type="ECO:0000256" key="6">
    <source>
        <dbReference type="RuleBase" id="RU003847"/>
    </source>
</evidence>
<evidence type="ECO:0000259" key="8">
    <source>
        <dbReference type="PROSITE" id="PS51671"/>
    </source>
</evidence>
<evidence type="ECO:0000259" key="9">
    <source>
        <dbReference type="PROSITE" id="PS51831"/>
    </source>
</evidence>
<dbReference type="InterPro" id="IPR004095">
    <property type="entry name" value="TGS"/>
</dbReference>
<comment type="function">
    <text evidence="6">In eubacteria ppGpp (guanosine 3'-diphosphate 5'-diphosphate) is a mediator of the stringent response that coordinates a variety of cellular activities in response to changes in nutritional abundance.</text>
</comment>
<sequence length="737" mass="84303">MSRRKDYSPEQVLEKCRKYMKTDKEINFIKKAHEYAEKAHEGQFRKSGEAYITHPTQVAAILAELELDPSTVASGYLHDVVEDTDITVEELAEEFSPVVGQIVNGVTKLGQYKFDSKREEQAENHRKMLLAMAEDMRVILVKLADRLHNMRTLEYHSNPMKQRSIAQETLDIYAPLADRLGISAIKWELEDLSLRYTDPQQYYRIVQLMQAKREEREAYISQIIEEISATLDELNIEGTITGRPKHIYSIFRKMKTQRKQFEEIYDLLAVRVITESVKDCYAVLGAIHTKWKPIPGRFKDYIAMPKENMYQSLHTTALGPKATPIEVQIRTQEMHEIAEYGVAAHWAYKEGIAGGVDQQRLNWFQDILDYQSESSNAEDFVDSVKHDLLNDKVYVFTPDNDVYELPKGASTLDFAYHIHTEVGHQSTGARVNGRIVPLNYKLKNGDIIEIVTSKSSYGPSRDWLKHVATSKARNRIRHFFKTQNKEENIQNGLHQIEQAIQTEGYKTKEILTRSNLDQTCERFNYSSEEELYAAVGFGEIRLTTIVNFLLKDVREEEETKQKEEQTSGPVASQHQKERNEKMKIKHDGGVSVSGSSNLLTRLSGCCNPVPGDKIIGYVTRGRGISIHRYDCPNIKGAEPERLLEIEWDSEEQSKITYNAELQISAYDHPGLFNEIIQTVSNLPETINISNMSATTNPTNNMATIRMTIGISNTSELDYVVDKIKNVPDIYTVDRVIS</sequence>
<keyword evidence="5" id="KW-0694">RNA-binding</keyword>
<evidence type="ECO:0000256" key="3">
    <source>
        <dbReference type="ARBA" id="ARBA00023134"/>
    </source>
</evidence>
<comment type="caution">
    <text evidence="11">The sequence shown here is derived from an EMBL/GenBank/DDBJ whole genome shotgun (WGS) entry which is preliminary data.</text>
</comment>
<dbReference type="CDD" id="cd04876">
    <property type="entry name" value="ACT_RelA-SpoT"/>
    <property type="match status" value="1"/>
</dbReference>
<evidence type="ECO:0000256" key="2">
    <source>
        <dbReference type="ARBA" id="ARBA00013251"/>
    </source>
</evidence>
<dbReference type="GO" id="GO:0015969">
    <property type="term" value="P:guanosine tetraphosphate metabolic process"/>
    <property type="evidence" value="ECO:0007669"/>
    <property type="project" value="InterPro"/>
</dbReference>
<dbReference type="Pfam" id="PF13291">
    <property type="entry name" value="ACT_4"/>
    <property type="match status" value="1"/>
</dbReference>
<dbReference type="PANTHER" id="PTHR21262:SF31">
    <property type="entry name" value="GTP PYROPHOSPHOKINASE"/>
    <property type="match status" value="1"/>
</dbReference>
<keyword evidence="11" id="KW-0808">Transferase</keyword>
<dbReference type="PROSITE" id="PS51831">
    <property type="entry name" value="HD"/>
    <property type="match status" value="1"/>
</dbReference>
<dbReference type="Gene3D" id="1.10.3210.10">
    <property type="entry name" value="Hypothetical protein af1432"/>
    <property type="match status" value="1"/>
</dbReference>
<dbReference type="SMART" id="SM00954">
    <property type="entry name" value="RelA_SpoT"/>
    <property type="match status" value="1"/>
</dbReference>
<dbReference type="PROSITE" id="PS50889">
    <property type="entry name" value="S4"/>
    <property type="match status" value="1"/>
</dbReference>
<reference evidence="11" key="1">
    <citation type="submission" date="2023-07" db="EMBL/GenBank/DDBJ databases">
        <title>Between Cages and Wild: Unraveling the Impact of Captivity on Animal Microbiomes and Antimicrobial Resistance.</title>
        <authorList>
            <person name="Schmartz G.P."/>
            <person name="Rehner J."/>
            <person name="Schuff M.J."/>
            <person name="Becker S.L."/>
            <person name="Kravczyk M."/>
            <person name="Gurevich A."/>
            <person name="Francke R."/>
            <person name="Mueller R."/>
            <person name="Keller V."/>
            <person name="Keller A."/>
        </authorList>
    </citation>
    <scope>NUCLEOTIDE SEQUENCE</scope>
    <source>
        <strain evidence="11">S39M_St_73</strain>
    </source>
</reference>
<dbReference type="Pfam" id="PF02824">
    <property type="entry name" value="TGS"/>
    <property type="match status" value="1"/>
</dbReference>
<organism evidence="11 12">
    <name type="scientific">Atopococcus tabaci</name>
    <dbReference type="NCBI Taxonomy" id="269774"/>
    <lineage>
        <taxon>Bacteria</taxon>
        <taxon>Bacillati</taxon>
        <taxon>Bacillota</taxon>
        <taxon>Bacilli</taxon>
        <taxon>Lactobacillales</taxon>
        <taxon>Carnobacteriaceae</taxon>
        <taxon>Atopococcus</taxon>
    </lineage>
</organism>
<feature type="domain" description="HD" evidence="9">
    <location>
        <begin position="51"/>
        <end position="150"/>
    </location>
</feature>
<comment type="similarity">
    <text evidence="6">Belongs to the relA/spoT family.</text>
</comment>
<comment type="pathway">
    <text evidence="1">Purine metabolism; ppGpp biosynthesis; ppGpp from GTP: step 1/2.</text>
</comment>
<evidence type="ECO:0000259" key="10">
    <source>
        <dbReference type="PROSITE" id="PS51880"/>
    </source>
</evidence>
<dbReference type="SUPFAM" id="SSF109604">
    <property type="entry name" value="HD-domain/PDEase-like"/>
    <property type="match status" value="1"/>
</dbReference>
<dbReference type="Proteomes" id="UP001171751">
    <property type="component" value="Unassembled WGS sequence"/>
</dbReference>
<dbReference type="GO" id="GO:0005886">
    <property type="term" value="C:plasma membrane"/>
    <property type="evidence" value="ECO:0007669"/>
    <property type="project" value="TreeGrafter"/>
</dbReference>
<dbReference type="InterPro" id="IPR006674">
    <property type="entry name" value="HD_domain"/>
</dbReference>
<dbReference type="SUPFAM" id="SSF55021">
    <property type="entry name" value="ACT-like"/>
    <property type="match status" value="1"/>
</dbReference>